<dbReference type="KEGG" id="clec:106661655"/>
<name>A0A8I6R7N9_CIMLE</name>
<dbReference type="EnsemblMetazoa" id="XM_014385195.1">
    <property type="protein sequence ID" value="XP_014240681.1"/>
    <property type="gene ID" value="LOC106661655"/>
</dbReference>
<evidence type="ECO:0000256" key="1">
    <source>
        <dbReference type="SAM" id="MobiDB-lite"/>
    </source>
</evidence>
<proteinExistence type="predicted"/>
<evidence type="ECO:0000313" key="3">
    <source>
        <dbReference type="Proteomes" id="UP000494040"/>
    </source>
</evidence>
<dbReference type="OrthoDB" id="5876637at2759"/>
<keyword evidence="3" id="KW-1185">Reference proteome</keyword>
<dbReference type="Proteomes" id="UP000494040">
    <property type="component" value="Unassembled WGS sequence"/>
</dbReference>
<reference evidence="2" key="1">
    <citation type="submission" date="2022-01" db="UniProtKB">
        <authorList>
            <consortium name="EnsemblMetazoa"/>
        </authorList>
    </citation>
    <scope>IDENTIFICATION</scope>
</reference>
<accession>A0A8I6R7N9</accession>
<dbReference type="PANTHER" id="PTHR21838">
    <property type="entry name" value="COILED-COIL DOMAIN-CONTAINING PROTEIN 137"/>
    <property type="match status" value="1"/>
</dbReference>
<dbReference type="GO" id="GO:0005634">
    <property type="term" value="C:nucleus"/>
    <property type="evidence" value="ECO:0007669"/>
    <property type="project" value="TreeGrafter"/>
</dbReference>
<feature type="region of interest" description="Disordered" evidence="1">
    <location>
        <begin position="133"/>
        <end position="186"/>
    </location>
</feature>
<sequence>MGRKIPGKKHRGIKDPHEQQSRRNEQLKNKINAAPLNPDEQEVPKSFIEISRPVSTKENVVTYPKLPHFAANDTSDIMNLSEDKLLPLMEQKAGESEEHFLDRIQSATDELMDEAQMEAKFNVKVKRNKYGHVEKVEMGKSNNTDNMPEAETRKRSKKKVPETENKVKRLSKRKRNKLKKTAQQEPISDVKYDKVKFGEVVHEPPNFKKLPRGVEGHKSKGKNLLLNSFLGGDQKPSRNINVSMSMKQKLEKQRKEVVAAYRLLKASKGNYSKM</sequence>
<dbReference type="OMA" id="HHGVRDP"/>
<feature type="compositionally biased region" description="Basic and acidic residues" evidence="1">
    <location>
        <begin position="13"/>
        <end position="28"/>
    </location>
</feature>
<dbReference type="InterPro" id="IPR026680">
    <property type="entry name" value="CCDC137"/>
</dbReference>
<dbReference type="GeneID" id="106661655"/>
<evidence type="ECO:0000313" key="2">
    <source>
        <dbReference type="EnsemblMetazoa" id="XP_014240681.1"/>
    </source>
</evidence>
<feature type="region of interest" description="Disordered" evidence="1">
    <location>
        <begin position="1"/>
        <end position="44"/>
    </location>
</feature>
<dbReference type="AlphaFoldDB" id="A0A8I6R7N9"/>
<evidence type="ECO:0008006" key="4">
    <source>
        <dbReference type="Google" id="ProtNLM"/>
    </source>
</evidence>
<organism evidence="2 3">
    <name type="scientific">Cimex lectularius</name>
    <name type="common">Bed bug</name>
    <name type="synonym">Acanthia lectularia</name>
    <dbReference type="NCBI Taxonomy" id="79782"/>
    <lineage>
        <taxon>Eukaryota</taxon>
        <taxon>Metazoa</taxon>
        <taxon>Ecdysozoa</taxon>
        <taxon>Arthropoda</taxon>
        <taxon>Hexapoda</taxon>
        <taxon>Insecta</taxon>
        <taxon>Pterygota</taxon>
        <taxon>Neoptera</taxon>
        <taxon>Paraneoptera</taxon>
        <taxon>Hemiptera</taxon>
        <taxon>Heteroptera</taxon>
        <taxon>Panheteroptera</taxon>
        <taxon>Cimicomorpha</taxon>
        <taxon>Cimicidae</taxon>
        <taxon>Cimex</taxon>
    </lineage>
</organism>
<dbReference type="RefSeq" id="XP_014240681.1">
    <property type="nucleotide sequence ID" value="XM_014385195.1"/>
</dbReference>
<feature type="compositionally biased region" description="Basic residues" evidence="1">
    <location>
        <begin position="1"/>
        <end position="12"/>
    </location>
</feature>
<feature type="compositionally biased region" description="Basic residues" evidence="1">
    <location>
        <begin position="168"/>
        <end position="180"/>
    </location>
</feature>
<protein>
    <recommendedName>
        <fullName evidence="4">Coiled-coil domain-containing protein 137</fullName>
    </recommendedName>
</protein>
<dbReference type="PANTHER" id="PTHR21838:SF2">
    <property type="entry name" value="COILED-COIL DOMAIN-CONTAINING PROTEIN 137"/>
    <property type="match status" value="1"/>
</dbReference>